<keyword evidence="2" id="KW-1185">Reference proteome</keyword>
<dbReference type="Proteomes" id="UP000501727">
    <property type="component" value="Chromosome"/>
</dbReference>
<protein>
    <recommendedName>
        <fullName evidence="3">MarR family transcriptional regulator</fullName>
    </recommendedName>
</protein>
<dbReference type="SUPFAM" id="SSF46785">
    <property type="entry name" value="Winged helix' DNA-binding domain"/>
    <property type="match status" value="2"/>
</dbReference>
<dbReference type="EMBL" id="AP022829">
    <property type="protein sequence ID" value="BCA89267.1"/>
    <property type="molecule type" value="Genomic_DNA"/>
</dbReference>
<sequence>MDYAKAHSVTLWCAVLAKANRGVAKLLPKQMTQLQFRLLEQLTLPESEHVRPVRVARLLVLKPSDIDEAVAVLADQGLVRPCEDGCIELTRAGRERTMELTKRLNVFFALCVGGLADEERAVLADLLRRAFSLPGSYYASGSRAGESVGVFDARRGLAATAMLHGAVLVAIKKATSLSFTDFRFLLELYPKRRTATRMLRARDVVAFLRTGRAYVTTASVRLEEQGYLVRVPDDRDARGILFKLTPQGMLCVQDVADDLYAVLVSMFGEAVEERAVQRALKHLLELEDAALDELGELSW</sequence>
<gene>
    <name evidence="1" type="ORF">ADCFC_17640</name>
</gene>
<dbReference type="Gene3D" id="1.10.10.10">
    <property type="entry name" value="Winged helix-like DNA-binding domain superfamily/Winged helix DNA-binding domain"/>
    <property type="match status" value="2"/>
</dbReference>
<dbReference type="GO" id="GO:0003700">
    <property type="term" value="F:DNA-binding transcription factor activity"/>
    <property type="evidence" value="ECO:0007669"/>
    <property type="project" value="InterPro"/>
</dbReference>
<dbReference type="GO" id="GO:0006950">
    <property type="term" value="P:response to stress"/>
    <property type="evidence" value="ECO:0007669"/>
    <property type="project" value="TreeGrafter"/>
</dbReference>
<evidence type="ECO:0000313" key="1">
    <source>
        <dbReference type="EMBL" id="BCA89267.1"/>
    </source>
</evidence>
<evidence type="ECO:0008006" key="3">
    <source>
        <dbReference type="Google" id="ProtNLM"/>
    </source>
</evidence>
<dbReference type="PANTHER" id="PTHR33164">
    <property type="entry name" value="TRANSCRIPTIONAL REGULATOR, MARR FAMILY"/>
    <property type="match status" value="1"/>
</dbReference>
<reference evidence="2" key="2">
    <citation type="submission" date="2020-03" db="EMBL/GenBank/DDBJ databases">
        <title>Complete Genome Sequence of Adlercreutzia sp. strain 8CFCBH1 Producing Equol, Isolated from Healthy Japanese Feces.</title>
        <authorList>
            <person name="Ogata Y."/>
            <person name="Sakamoto M."/>
            <person name="Ohkuma M."/>
            <person name="Hattori M."/>
            <person name="Suda W."/>
        </authorList>
    </citation>
    <scope>NUCLEOTIDE SEQUENCE [LARGE SCALE GENOMIC DNA]</scope>
    <source>
        <strain evidence="2">8CFCBH1</strain>
    </source>
</reference>
<dbReference type="RefSeq" id="WP_173114029.1">
    <property type="nucleotide sequence ID" value="NZ_AP022829.1"/>
</dbReference>
<accession>A0A6F8SNE8</accession>
<dbReference type="PANTHER" id="PTHR33164:SF43">
    <property type="entry name" value="HTH-TYPE TRANSCRIPTIONAL REPRESSOR YETL"/>
    <property type="match status" value="1"/>
</dbReference>
<reference evidence="2" key="1">
    <citation type="journal article" date="2020" name="Microbiol. Resour. Announc.">
        <title>Complete Genome Sequence of Adlercreutzia sp. Strain 8CFCBH1, a Potent Producer of Equol, Isolated from Healthy Japanese Feces.</title>
        <authorList>
            <person name="Ogata Y."/>
            <person name="Sakamoto M."/>
            <person name="Ohkuma M."/>
            <person name="Hattori M."/>
            <person name="Suda W."/>
        </authorList>
    </citation>
    <scope>NUCLEOTIDE SEQUENCE [LARGE SCALE GENOMIC DNA]</scope>
    <source>
        <strain evidence="2">8CFCBH1</strain>
    </source>
</reference>
<dbReference type="AlphaFoldDB" id="A0A6F8SNE8"/>
<dbReference type="KEGG" id="ahat:ADCFC_18860"/>
<dbReference type="InterPro" id="IPR039422">
    <property type="entry name" value="MarR/SlyA-like"/>
</dbReference>
<evidence type="ECO:0000313" key="2">
    <source>
        <dbReference type="Proteomes" id="UP000501727"/>
    </source>
</evidence>
<proteinExistence type="predicted"/>
<name>A0A6F8SNE8_9ACTN</name>
<dbReference type="InterPro" id="IPR036388">
    <property type="entry name" value="WH-like_DNA-bd_sf"/>
</dbReference>
<dbReference type="InterPro" id="IPR036390">
    <property type="entry name" value="WH_DNA-bd_sf"/>
</dbReference>
<organism evidence="1 2">
    <name type="scientific">Adlercreutzia hattorii</name>
    <dbReference type="NCBI Taxonomy" id="2707299"/>
    <lineage>
        <taxon>Bacteria</taxon>
        <taxon>Bacillati</taxon>
        <taxon>Actinomycetota</taxon>
        <taxon>Coriobacteriia</taxon>
        <taxon>Eggerthellales</taxon>
        <taxon>Eggerthellaceae</taxon>
        <taxon>Adlercreutzia</taxon>
    </lineage>
</organism>